<dbReference type="EMBL" id="LASV01000097">
    <property type="protein sequence ID" value="KKA23544.1"/>
    <property type="molecule type" value="Genomic_DNA"/>
</dbReference>
<proteinExistence type="predicted"/>
<feature type="non-terminal residue" evidence="1">
    <location>
        <position position="1"/>
    </location>
</feature>
<organism evidence="1 2">
    <name type="scientific">Rasamsonia emersonii (strain ATCC 16479 / CBS 393.64 / IMI 116815)</name>
    <dbReference type="NCBI Taxonomy" id="1408163"/>
    <lineage>
        <taxon>Eukaryota</taxon>
        <taxon>Fungi</taxon>
        <taxon>Dikarya</taxon>
        <taxon>Ascomycota</taxon>
        <taxon>Pezizomycotina</taxon>
        <taxon>Eurotiomycetes</taxon>
        <taxon>Eurotiomycetidae</taxon>
        <taxon>Eurotiales</taxon>
        <taxon>Trichocomaceae</taxon>
        <taxon>Rasamsonia</taxon>
    </lineage>
</organism>
<dbReference type="GeneID" id="25314771"/>
<dbReference type="Gene3D" id="3.80.10.10">
    <property type="entry name" value="Ribonuclease Inhibitor"/>
    <property type="match status" value="1"/>
</dbReference>
<accession>A0A0F4YZ66</accession>
<dbReference type="Proteomes" id="UP000053958">
    <property type="component" value="Unassembled WGS sequence"/>
</dbReference>
<reference evidence="1 2" key="1">
    <citation type="submission" date="2015-04" db="EMBL/GenBank/DDBJ databases">
        <authorList>
            <person name="Heijne W.H."/>
            <person name="Fedorova N.D."/>
            <person name="Nierman W.C."/>
            <person name="Vollebregt A.W."/>
            <person name="Zhao Z."/>
            <person name="Wu L."/>
            <person name="Kumar M."/>
            <person name="Stam H."/>
            <person name="van den Berg M.A."/>
            <person name="Pel H.J."/>
        </authorList>
    </citation>
    <scope>NUCLEOTIDE SEQUENCE [LARGE SCALE GENOMIC DNA]</scope>
    <source>
        <strain evidence="1 2">CBS 393.64</strain>
    </source>
</reference>
<evidence type="ECO:0000313" key="2">
    <source>
        <dbReference type="Proteomes" id="UP000053958"/>
    </source>
</evidence>
<sequence>LKKAISQLPKLTSLRLPRFTTLTDPDRLPWPPKLQRLQVSGKFADDMQSFLWPENLTRLTLKNCADLSFHAMRRLVANPQLGRSLRRLTVSTFNRGLQTESIQVILSYLPNLVFLSVPGDLVFDDFFDTLRRGYYQQRAQQPLALEVLELSFSHTGDAREFEWQSLIDTLDNALANLRAVGVHDMFLGELLPDELDDALTERAEKRKLPMSEDTEEWGVGVYCIDDD</sequence>
<dbReference type="STRING" id="1408163.A0A0F4YZ66"/>
<dbReference type="AlphaFoldDB" id="A0A0F4YZ66"/>
<dbReference type="SUPFAM" id="SSF52047">
    <property type="entry name" value="RNI-like"/>
    <property type="match status" value="1"/>
</dbReference>
<dbReference type="InterPro" id="IPR032675">
    <property type="entry name" value="LRR_dom_sf"/>
</dbReference>
<dbReference type="RefSeq" id="XP_013330156.1">
    <property type="nucleotide sequence ID" value="XM_013474702.1"/>
</dbReference>
<gene>
    <name evidence="1" type="ORF">T310_2420</name>
</gene>
<name>A0A0F4YZ66_RASE3</name>
<keyword evidence="2" id="KW-1185">Reference proteome</keyword>
<protein>
    <submittedName>
        <fullName evidence="1">F-box domain protein</fullName>
    </submittedName>
</protein>
<comment type="caution">
    <text evidence="1">The sequence shown here is derived from an EMBL/GenBank/DDBJ whole genome shotgun (WGS) entry which is preliminary data.</text>
</comment>
<evidence type="ECO:0000313" key="1">
    <source>
        <dbReference type="EMBL" id="KKA23544.1"/>
    </source>
</evidence>
<dbReference type="OrthoDB" id="2125396at2759"/>